<dbReference type="RefSeq" id="XP_004361188.1">
    <property type="nucleotide sequence ID" value="XM_004361131.1"/>
</dbReference>
<feature type="region of interest" description="Disordered" evidence="10">
    <location>
        <begin position="20"/>
        <end position="58"/>
    </location>
</feature>
<evidence type="ECO:0000256" key="6">
    <source>
        <dbReference type="ARBA" id="ARBA00022741"/>
    </source>
</evidence>
<dbReference type="InterPro" id="IPR011527">
    <property type="entry name" value="ABC1_TM_dom"/>
</dbReference>
<evidence type="ECO:0000256" key="10">
    <source>
        <dbReference type="SAM" id="MobiDB-lite"/>
    </source>
</evidence>
<proteinExistence type="inferred from homology"/>
<dbReference type="InterPro" id="IPR039421">
    <property type="entry name" value="Type_1_exporter"/>
</dbReference>
<protein>
    <submittedName>
        <fullName evidence="13">ABC transporter B family protein</fullName>
    </submittedName>
</protein>
<feature type="region of interest" description="Disordered" evidence="10">
    <location>
        <begin position="75"/>
        <end position="171"/>
    </location>
</feature>
<dbReference type="PANTHER" id="PTHR24222:SF76">
    <property type="entry name" value="MYCOBACTIN IMPORT ATP-BINDING_PERMEASE PROTEIN IRTB"/>
    <property type="match status" value="1"/>
</dbReference>
<dbReference type="GO" id="GO:0140359">
    <property type="term" value="F:ABC-type transporter activity"/>
    <property type="evidence" value="ECO:0007669"/>
    <property type="project" value="InterPro"/>
</dbReference>
<feature type="compositionally biased region" description="Low complexity" evidence="10">
    <location>
        <begin position="97"/>
        <end position="113"/>
    </location>
</feature>
<feature type="transmembrane region" description="Helical" evidence="11">
    <location>
        <begin position="422"/>
        <end position="445"/>
    </location>
</feature>
<dbReference type="CDD" id="cd18577">
    <property type="entry name" value="ABC_6TM_Pgp_ABCB1_D1_like"/>
    <property type="match status" value="1"/>
</dbReference>
<evidence type="ECO:0000256" key="4">
    <source>
        <dbReference type="ARBA" id="ARBA00022692"/>
    </source>
</evidence>
<dbReference type="OMA" id="INIKCFK"/>
<evidence type="ECO:0000259" key="12">
    <source>
        <dbReference type="PROSITE" id="PS50929"/>
    </source>
</evidence>
<evidence type="ECO:0000256" key="5">
    <source>
        <dbReference type="ARBA" id="ARBA00022737"/>
    </source>
</evidence>
<dbReference type="Gene3D" id="1.20.1560.10">
    <property type="entry name" value="ABC transporter type 1, transmembrane domain"/>
    <property type="match status" value="1"/>
</dbReference>
<evidence type="ECO:0000256" key="9">
    <source>
        <dbReference type="ARBA" id="ARBA00023136"/>
    </source>
</evidence>
<dbReference type="EMBL" id="GL883008">
    <property type="protein sequence ID" value="EGG23337.1"/>
    <property type="molecule type" value="Genomic_DNA"/>
</dbReference>
<evidence type="ECO:0000256" key="7">
    <source>
        <dbReference type="ARBA" id="ARBA00022840"/>
    </source>
</evidence>
<keyword evidence="5" id="KW-0677">Repeat</keyword>
<dbReference type="SUPFAM" id="SSF90123">
    <property type="entry name" value="ABC transporter transmembrane region"/>
    <property type="match status" value="1"/>
</dbReference>
<feature type="compositionally biased region" description="Acidic residues" evidence="10">
    <location>
        <begin position="125"/>
        <end position="135"/>
    </location>
</feature>
<evidence type="ECO:0000313" key="14">
    <source>
        <dbReference type="Proteomes" id="UP000007797"/>
    </source>
</evidence>
<reference evidence="14" key="1">
    <citation type="journal article" date="2011" name="Genome Res.">
        <title>Phylogeny-wide analysis of social amoeba genomes highlights ancient origins for complex intercellular communication.</title>
        <authorList>
            <person name="Heidel A.J."/>
            <person name="Lawal H.M."/>
            <person name="Felder M."/>
            <person name="Schilde C."/>
            <person name="Helps N.R."/>
            <person name="Tunggal B."/>
            <person name="Rivero F."/>
            <person name="John U."/>
            <person name="Schleicher M."/>
            <person name="Eichinger L."/>
            <person name="Platzer M."/>
            <person name="Noegel A.A."/>
            <person name="Schaap P."/>
            <person name="Gloeckner G."/>
        </authorList>
    </citation>
    <scope>NUCLEOTIDE SEQUENCE [LARGE SCALE GENOMIC DNA]</scope>
    <source>
        <strain evidence="14">SH3</strain>
    </source>
</reference>
<evidence type="ECO:0000256" key="11">
    <source>
        <dbReference type="SAM" id="Phobius"/>
    </source>
</evidence>
<dbReference type="SUPFAM" id="SSF52540">
    <property type="entry name" value="P-loop containing nucleoside triphosphate hydrolases"/>
    <property type="match status" value="1"/>
</dbReference>
<feature type="transmembrane region" description="Helical" evidence="11">
    <location>
        <begin position="343"/>
        <end position="362"/>
    </location>
</feature>
<dbReference type="Pfam" id="PF00664">
    <property type="entry name" value="ABC_membrane"/>
    <property type="match status" value="1"/>
</dbReference>
<feature type="compositionally biased region" description="Low complexity" evidence="10">
    <location>
        <begin position="22"/>
        <end position="32"/>
    </location>
</feature>
<dbReference type="Proteomes" id="UP000007797">
    <property type="component" value="Unassembled WGS sequence"/>
</dbReference>
<dbReference type="InterPro" id="IPR036640">
    <property type="entry name" value="ABC1_TM_sf"/>
</dbReference>
<evidence type="ECO:0000313" key="13">
    <source>
        <dbReference type="EMBL" id="EGG23337.1"/>
    </source>
</evidence>
<comment type="similarity">
    <text evidence="2">Belongs to the ABC transporter superfamily. ABCB family. Multidrug resistance exporter (TC 3.A.1.201) subfamily.</text>
</comment>
<dbReference type="PROSITE" id="PS50929">
    <property type="entry name" value="ABC_TM1F"/>
    <property type="match status" value="1"/>
</dbReference>
<dbReference type="Gene3D" id="3.40.50.300">
    <property type="entry name" value="P-loop containing nucleotide triphosphate hydrolases"/>
    <property type="match status" value="1"/>
</dbReference>
<organism evidence="13 14">
    <name type="scientific">Cavenderia fasciculata</name>
    <name type="common">Slime mold</name>
    <name type="synonym">Dictyostelium fasciculatum</name>
    <dbReference type="NCBI Taxonomy" id="261658"/>
    <lineage>
        <taxon>Eukaryota</taxon>
        <taxon>Amoebozoa</taxon>
        <taxon>Evosea</taxon>
        <taxon>Eumycetozoa</taxon>
        <taxon>Dictyostelia</taxon>
        <taxon>Acytosteliales</taxon>
        <taxon>Cavenderiaceae</taxon>
        <taxon>Cavenderia</taxon>
    </lineage>
</organism>
<evidence type="ECO:0000256" key="8">
    <source>
        <dbReference type="ARBA" id="ARBA00022989"/>
    </source>
</evidence>
<feature type="compositionally biased region" description="Gly residues" evidence="10">
    <location>
        <begin position="82"/>
        <end position="92"/>
    </location>
</feature>
<feature type="transmembrane region" description="Helical" evidence="11">
    <location>
        <begin position="465"/>
        <end position="483"/>
    </location>
</feature>
<evidence type="ECO:0000256" key="2">
    <source>
        <dbReference type="ARBA" id="ARBA00007577"/>
    </source>
</evidence>
<feature type="transmembrane region" description="Helical" evidence="11">
    <location>
        <begin position="243"/>
        <end position="267"/>
    </location>
</feature>
<dbReference type="AlphaFoldDB" id="F4PLB5"/>
<feature type="domain" description="ABC transmembrane type-1" evidence="12">
    <location>
        <begin position="196"/>
        <end position="494"/>
    </location>
</feature>
<comment type="subcellular location">
    <subcellularLocation>
        <location evidence="1">Membrane</location>
        <topology evidence="1">Multi-pass membrane protein</topology>
    </subcellularLocation>
</comment>
<dbReference type="GO" id="GO:0005524">
    <property type="term" value="F:ATP binding"/>
    <property type="evidence" value="ECO:0007669"/>
    <property type="project" value="UniProtKB-KW"/>
</dbReference>
<dbReference type="GO" id="GO:0005886">
    <property type="term" value="C:plasma membrane"/>
    <property type="evidence" value="ECO:0007669"/>
    <property type="project" value="TreeGrafter"/>
</dbReference>
<evidence type="ECO:0000256" key="1">
    <source>
        <dbReference type="ARBA" id="ARBA00004141"/>
    </source>
</evidence>
<gene>
    <name evidence="13" type="primary">abcB3</name>
    <name evidence="13" type="ORF">DFA_05469</name>
</gene>
<keyword evidence="9 11" id="KW-0472">Membrane</keyword>
<evidence type="ECO:0000256" key="3">
    <source>
        <dbReference type="ARBA" id="ARBA00022448"/>
    </source>
</evidence>
<keyword evidence="14" id="KW-1185">Reference proteome</keyword>
<dbReference type="FunFam" id="1.20.1560.10:FF:000018">
    <property type="entry name" value="ATP-binding cassette subfamily B member 11"/>
    <property type="match status" value="1"/>
</dbReference>
<feature type="transmembrane region" description="Helical" evidence="11">
    <location>
        <begin position="194"/>
        <end position="216"/>
    </location>
</feature>
<keyword evidence="7" id="KW-0067">ATP-binding</keyword>
<dbReference type="KEGG" id="dfa:DFA_05469"/>
<dbReference type="OrthoDB" id="30860at2759"/>
<sequence>MAQNNNTSHFVEEYLDEESRNLDNNNNNSNDDASGGHEQYMLDDSQSSGSGGYQNHDHMVNMTHINNMVVATPRSDTAAGKTGAGAGAGGGTPPIYLSNSSSPSNLSSTPSSPVMGALSFRDGDDSPQDQSDGEDDHGGRGGGGGGGSSKKPPKTPREIKKEKEKRKQKRKIDAEKAVPFLQLFRFSDAYDKTLMIFGTIAGIANGAAMPMVSLVFGDVIDVFNPAKFNADPNYSIESEVRDVALWFLYLGIIVFVLSYLETSLWTIAGERQTNKARVEYLNSILRQEIGWFDTNKAHELASRINSDTILFQEAIGEKVGHFLHNLSTFVAGFAIGFTKGWQLTLVIASVSPLLAIGGGIMAKMMTEMTRKGQQAYAVAGGIAEESIGSIRTVATFSAEDKFAEKYSHNLKDALKIGYKKSIYNGFGLGFGQFVILGTYALSFWYGSTLVSKRTTNDLTGEPWSGGDVVAVFFGVIIGATAIGQASPCLTSFANGRGAAWKIFQVIDRVSKANPFSTRGKRPENLTGEIEFRNVVFNYPSRPDVKIFNNFNLVIKPGETIGLVGDSGGGYQAIQCTCVASKDWVGVAGTGAIRDDYCREY</sequence>
<keyword evidence="3" id="KW-0813">Transport</keyword>
<dbReference type="STRING" id="1054147.F4PLB5"/>
<dbReference type="InterPro" id="IPR027417">
    <property type="entry name" value="P-loop_NTPase"/>
</dbReference>
<dbReference type="PANTHER" id="PTHR24222">
    <property type="entry name" value="ABC TRANSPORTER B FAMILY"/>
    <property type="match status" value="1"/>
</dbReference>
<accession>F4PLB5</accession>
<name>F4PLB5_CACFS</name>
<keyword evidence="8 11" id="KW-1133">Transmembrane helix</keyword>
<feature type="transmembrane region" description="Helical" evidence="11">
    <location>
        <begin position="319"/>
        <end position="337"/>
    </location>
</feature>
<keyword evidence="6" id="KW-0547">Nucleotide-binding</keyword>
<dbReference type="GeneID" id="14875370"/>
<keyword evidence="4 11" id="KW-0812">Transmembrane</keyword>